<evidence type="ECO:0000313" key="3">
    <source>
        <dbReference type="Proteomes" id="UP000019270"/>
    </source>
</evidence>
<organism evidence="2 3">
    <name type="scientific">Cytobacillus firmus DS1</name>
    <dbReference type="NCBI Taxonomy" id="1307436"/>
    <lineage>
        <taxon>Bacteria</taxon>
        <taxon>Bacillati</taxon>
        <taxon>Bacillota</taxon>
        <taxon>Bacilli</taxon>
        <taxon>Bacillales</taxon>
        <taxon>Bacillaceae</taxon>
        <taxon>Cytobacillus</taxon>
    </lineage>
</organism>
<feature type="region of interest" description="Disordered" evidence="1">
    <location>
        <begin position="45"/>
        <end position="83"/>
    </location>
</feature>
<protein>
    <submittedName>
        <fullName evidence="2">Uncharacterized protein</fullName>
    </submittedName>
</protein>
<dbReference type="RefSeq" id="WP_430515286.1">
    <property type="nucleotide sequence ID" value="NZ_APVL01000011.1"/>
</dbReference>
<sequence>MNKLYLLIARYGMGGAAMDPIKPGSEKMPDFEELDDRMIAGHTSGPTLVIKTNLDPENSTEDNPYYKNKTDTDTKEFRDYFEE</sequence>
<dbReference type="PATRIC" id="fig|1307436.3.peg.3370"/>
<accession>W7LDU3</accession>
<name>W7LDU3_CYTFI</name>
<dbReference type="AlphaFoldDB" id="W7LDU3"/>
<evidence type="ECO:0000313" key="2">
    <source>
        <dbReference type="EMBL" id="EWG10164.1"/>
    </source>
</evidence>
<dbReference type="eggNOG" id="ENOG5033GT9">
    <property type="taxonomic scope" value="Bacteria"/>
</dbReference>
<comment type="caution">
    <text evidence="2">The sequence shown here is derived from an EMBL/GenBank/DDBJ whole genome shotgun (WGS) entry which is preliminary data.</text>
</comment>
<evidence type="ECO:0000256" key="1">
    <source>
        <dbReference type="SAM" id="MobiDB-lite"/>
    </source>
</evidence>
<dbReference type="EMBL" id="APVL01000011">
    <property type="protein sequence ID" value="EWG10164.1"/>
    <property type="molecule type" value="Genomic_DNA"/>
</dbReference>
<gene>
    <name evidence="2" type="ORF">PBF_15739</name>
</gene>
<reference evidence="2 3" key="2">
    <citation type="journal article" date="2016" name="Sci. Rep.">
        <title>A novel serine protease, Sep1, from Bacillus firmus DS-1 has nematicidal activity and degrades multiple intestinal-associated nematode proteins.</title>
        <authorList>
            <person name="Geng C."/>
            <person name="Nie X."/>
            <person name="Tang Z."/>
            <person name="Zhang Y."/>
            <person name="Lin J."/>
            <person name="Sun M."/>
            <person name="Peng D."/>
        </authorList>
    </citation>
    <scope>NUCLEOTIDE SEQUENCE [LARGE SCALE GENOMIC DNA]</scope>
    <source>
        <strain evidence="2 3">DS1</strain>
    </source>
</reference>
<dbReference type="Proteomes" id="UP000019270">
    <property type="component" value="Unassembled WGS sequence"/>
</dbReference>
<proteinExistence type="predicted"/>
<reference evidence="3" key="1">
    <citation type="submission" date="2013-03" db="EMBL/GenBank/DDBJ databases">
        <title>Draft genome sequence of Bacillus firmus DS1.</title>
        <authorList>
            <person name="Peng D."/>
            <person name="Zhu L."/>
            <person name="Sun M."/>
        </authorList>
    </citation>
    <scope>NUCLEOTIDE SEQUENCE [LARGE SCALE GENOMIC DNA]</scope>
    <source>
        <strain evidence="3">DS1</strain>
    </source>
</reference>
<feature type="compositionally biased region" description="Basic and acidic residues" evidence="1">
    <location>
        <begin position="68"/>
        <end position="83"/>
    </location>
</feature>